<dbReference type="Pfam" id="PF08275">
    <property type="entry name" value="DNAG_N"/>
    <property type="match status" value="1"/>
</dbReference>
<evidence type="ECO:0000313" key="6">
    <source>
        <dbReference type="Proteomes" id="UP000184139"/>
    </source>
</evidence>
<dbReference type="Gene3D" id="3.90.980.10">
    <property type="entry name" value="DNA primase, catalytic core, N-terminal domain"/>
    <property type="match status" value="1"/>
</dbReference>
<dbReference type="InterPro" id="IPR036977">
    <property type="entry name" value="DNA_primase_Znf_CHC2"/>
</dbReference>
<dbReference type="RefSeq" id="WP_028577531.1">
    <property type="nucleotide sequence ID" value="NZ_FQXS01000020.1"/>
</dbReference>
<feature type="domain" description="Zinc finger CHC2-type" evidence="4">
    <location>
        <begin position="41"/>
        <end position="95"/>
    </location>
</feature>
<keyword evidence="2" id="KW-0863">Zinc-finger</keyword>
<dbReference type="Gene3D" id="3.40.1360.10">
    <property type="match status" value="1"/>
</dbReference>
<reference evidence="5 6" key="1">
    <citation type="submission" date="2016-11" db="EMBL/GenBank/DDBJ databases">
        <authorList>
            <person name="Jaros S."/>
            <person name="Januszkiewicz K."/>
            <person name="Wedrychowicz H."/>
        </authorList>
    </citation>
    <scope>NUCLEOTIDE SEQUENCE [LARGE SCALE GENOMIC DNA]</scope>
    <source>
        <strain evidence="5 6">DSM 9705</strain>
    </source>
</reference>
<name>A0A1M5XIV3_9BACT</name>
<gene>
    <name evidence="5" type="ORF">SAMN02745124_03113</name>
</gene>
<protein>
    <submittedName>
        <fullName evidence="5">DNA primase</fullName>
    </submittedName>
</protein>
<dbReference type="AlphaFoldDB" id="A0A1M5XIV3"/>
<evidence type="ECO:0000256" key="2">
    <source>
        <dbReference type="ARBA" id="ARBA00022771"/>
    </source>
</evidence>
<dbReference type="EMBL" id="FQXS01000020">
    <property type="protein sequence ID" value="SHH99679.1"/>
    <property type="molecule type" value="Genomic_DNA"/>
</dbReference>
<dbReference type="GO" id="GO:0006269">
    <property type="term" value="P:DNA replication, synthesis of primer"/>
    <property type="evidence" value="ECO:0007669"/>
    <property type="project" value="TreeGrafter"/>
</dbReference>
<proteinExistence type="predicted"/>
<dbReference type="PANTHER" id="PTHR30313:SF2">
    <property type="entry name" value="DNA PRIMASE"/>
    <property type="match status" value="1"/>
</dbReference>
<dbReference type="GO" id="GO:0005737">
    <property type="term" value="C:cytoplasm"/>
    <property type="evidence" value="ECO:0007669"/>
    <property type="project" value="TreeGrafter"/>
</dbReference>
<dbReference type="SUPFAM" id="SSF57783">
    <property type="entry name" value="Zinc beta-ribbon"/>
    <property type="match status" value="1"/>
</dbReference>
<keyword evidence="6" id="KW-1185">Reference proteome</keyword>
<dbReference type="InterPro" id="IPR013264">
    <property type="entry name" value="DNAG_N"/>
</dbReference>
<dbReference type="Gene3D" id="3.90.580.10">
    <property type="entry name" value="Zinc finger, CHC2-type domain"/>
    <property type="match status" value="1"/>
</dbReference>
<keyword evidence="1" id="KW-0479">Metal-binding</keyword>
<evidence type="ECO:0000313" key="5">
    <source>
        <dbReference type="EMBL" id="SHH99679.1"/>
    </source>
</evidence>
<dbReference type="OrthoDB" id="5400740at2"/>
<dbReference type="Proteomes" id="UP000184139">
    <property type="component" value="Unassembled WGS sequence"/>
</dbReference>
<sequence>MSMGGTDNVREYYRLVTEMDIGDVARELLPGRITQETGQRLMCDCPNHQSQSRLSLHVMLDKQGWYCFGCGAGGDVLQLVEFIQTGSVTAGQSGPMTDSHRQARDYLAKKAGLPPLSRYGLSQERLAQTEADRTFELRVKDALTSLARLYHARLKESSEVLDWLKSKYALSEETIDDLLIGYADNASGAVAQLTGGEDGFSKRELAATGAFRPTSQDGLTPFFERRIVFPYWSRGRVVFMIGRKTPWTPDVGWEQGKYKKLPVHDEHQRPYVADFINNALLFNEDCLLARPGKVIITEGVTDCLALMQLGLPTVSPVTVRIRAADWERLIPKLRGVETVYICQDNELSQAGLKGALQTARTLAEHKIDTRLVTLPLSETQISARQELTERFGLTASVGPKELAKLLAGRPAEEIKSAEVLLATAKIDVNDYIAAGHTREDFERLLAEASTPIEFGVRSLPEGAEEEERNRLLEPILGEISEQSPLEQARLLKLVQERIGGGVSMATLKEQIRAIQKDRKVEFRNEKKKAKRMSGAMPGSCRARVDEVLIDTELENGAPDYTLAAEAAYDWFTANGAQFFHTLQGEPFMYFDNAIYWMDSPDRGRKRHYAAMLYKHTGMVPTSNGGRTFFEVLPSLAMIRGQVRDHFSWLHTDVASYTVYFNLNNPEHEIAKITPDEIQIMKNGGNEDGIILDGSRKMKPLKFLPDADLEEADRLLVDLLVGNMTCPQGDRFLILSWLSCFLLIDFAGTRPMTRFEGSAGSGKTTASKITSTLLYGEPQHKKATDAANYTDGSQNPLIVLDNIEVKQMTEDLTTFMLTSITGIAKEKRKSGTDSETITERTKCLLNTTGIEPLCGELSEVQSRSFVINFDVANQGNDCFIESEVVAGIQQHRDLIISVIMKRTRVVLAMMRDGMRRHAMKLLHEALGNHDKRRCNEYLSLMYLMMLAGSSREEMEQGLEALAPAFARQIESLNRTSRDTARDSNHTATALATLFNAWRTATETNAHDVYGDRRTDPVQEFVQRYQIRFEDDGSLREVLSRDLFVALKRVARDFGLRFEMDSSRQFAQRLVNDLETIRGAGFEIEIGQKRYGTKLYTIRRIE</sequence>
<dbReference type="InterPro" id="IPR037068">
    <property type="entry name" value="DNA_primase_core_N_sf"/>
</dbReference>
<dbReference type="GO" id="GO:0008270">
    <property type="term" value="F:zinc ion binding"/>
    <property type="evidence" value="ECO:0007669"/>
    <property type="project" value="UniProtKB-KW"/>
</dbReference>
<evidence type="ECO:0000259" key="4">
    <source>
        <dbReference type="SMART" id="SM00400"/>
    </source>
</evidence>
<evidence type="ECO:0000256" key="3">
    <source>
        <dbReference type="ARBA" id="ARBA00022833"/>
    </source>
</evidence>
<dbReference type="GO" id="GO:0003899">
    <property type="term" value="F:DNA-directed RNA polymerase activity"/>
    <property type="evidence" value="ECO:0007669"/>
    <property type="project" value="InterPro"/>
</dbReference>
<dbReference type="Pfam" id="PF01807">
    <property type="entry name" value="Zn_ribbon_DnaG"/>
    <property type="match status" value="1"/>
</dbReference>
<dbReference type="InterPro" id="IPR002694">
    <property type="entry name" value="Znf_CHC2"/>
</dbReference>
<dbReference type="CDD" id="cd01029">
    <property type="entry name" value="TOPRIM_primases"/>
    <property type="match status" value="1"/>
</dbReference>
<dbReference type="SUPFAM" id="SSF56731">
    <property type="entry name" value="DNA primase core"/>
    <property type="match status" value="1"/>
</dbReference>
<dbReference type="SMART" id="SM00400">
    <property type="entry name" value="ZnF_CHCC"/>
    <property type="match status" value="1"/>
</dbReference>
<keyword evidence="3" id="KW-0862">Zinc</keyword>
<dbReference type="InterPro" id="IPR034154">
    <property type="entry name" value="TOPRIM_DnaG/twinkle"/>
</dbReference>
<organism evidence="5 6">
    <name type="scientific">Desulfofustis glycolicus DSM 9705</name>
    <dbReference type="NCBI Taxonomy" id="1121409"/>
    <lineage>
        <taxon>Bacteria</taxon>
        <taxon>Pseudomonadati</taxon>
        <taxon>Thermodesulfobacteriota</taxon>
        <taxon>Desulfobulbia</taxon>
        <taxon>Desulfobulbales</taxon>
        <taxon>Desulfocapsaceae</taxon>
        <taxon>Desulfofustis</taxon>
    </lineage>
</organism>
<dbReference type="GO" id="GO:0003677">
    <property type="term" value="F:DNA binding"/>
    <property type="evidence" value="ECO:0007669"/>
    <property type="project" value="InterPro"/>
</dbReference>
<dbReference type="STRING" id="1121409.SAMN02745124_03113"/>
<evidence type="ECO:0000256" key="1">
    <source>
        <dbReference type="ARBA" id="ARBA00022723"/>
    </source>
</evidence>
<accession>A0A1M5XIV3</accession>
<dbReference type="InterPro" id="IPR050219">
    <property type="entry name" value="DnaG_primase"/>
</dbReference>
<dbReference type="PANTHER" id="PTHR30313">
    <property type="entry name" value="DNA PRIMASE"/>
    <property type="match status" value="1"/>
</dbReference>